<dbReference type="RefSeq" id="WP_229491083.1">
    <property type="nucleotide sequence ID" value="NZ_JAIVFQ010000171.1"/>
</dbReference>
<evidence type="ECO:0000313" key="3">
    <source>
        <dbReference type="EMBL" id="MCC5604907.1"/>
    </source>
</evidence>
<dbReference type="Proteomes" id="UP001199525">
    <property type="component" value="Unassembled WGS sequence"/>
</dbReference>
<comment type="caution">
    <text evidence="3">The sequence shown here is derived from an EMBL/GenBank/DDBJ whole genome shotgun (WGS) entry which is preliminary data.</text>
</comment>
<feature type="compositionally biased region" description="Polar residues" evidence="1">
    <location>
        <begin position="1"/>
        <end position="13"/>
    </location>
</feature>
<accession>A0ABS8IKX4</accession>
<reference evidence="3 4" key="1">
    <citation type="journal article" date="2021" name="Microorganisms">
        <title>Genome Evolution of Filamentous Cyanobacterium Nostoc Species: From Facultative Symbiosis to Free Living.</title>
        <authorList>
            <person name="Huo D."/>
            <person name="Li H."/>
            <person name="Cai F."/>
            <person name="Guo X."/>
            <person name="Qiao Z."/>
            <person name="Wang W."/>
            <person name="Yu G."/>
            <person name="Li R."/>
        </authorList>
    </citation>
    <scope>NUCLEOTIDE SEQUENCE [LARGE SCALE GENOMIC DNA]</scope>
    <source>
        <strain evidence="3 4">CHAB 5714</strain>
    </source>
</reference>
<keyword evidence="4" id="KW-1185">Reference proteome</keyword>
<sequence length="501" mass="56980">MTCKCTAQTNQQQKSEKPQASGILERAAVRSVSEAEVQSTDYQETQPLSNLVFSKDFSRVPISTTTKAQVRTKRIDCPEVLRVNEPLAGQLGEGKKGQGEVKQTMQLRPKSFVFHPLNPIKNPLVPSDFTVQRVKISEGYDTQKEEDIERIRTYLKTMTYQDLMQIRSMLDPTNRLDASHIYFIDYELHKGHMLTEIKEKNREHGGIFTSAAVFINGKLIGKTEPSFQRDSSTQYYMYSDDNNLTNSEKEEEEDSKNDSEVATLEEAYNIIVHNHMQQEESNQTNQTKIHIVVAGTSGPCDGCKKRLERFVNDVLQLVPEGGEVSIESAYLNANITQRRKNKRTQYGYTDENEEKSLYDSSRYYNRKSVVQRRVEEETENQGKKRKQSVEAKESKKGLPKNLKAGIEKLSGMKMDDVLVHYNSAKPALMQALAYTQGKEINVAPGQEKHLGHEAWHVVQQRQGRVKPTKLAKGVGINDEPSLEKEAEEMGAKAVRLVGKWW</sequence>
<evidence type="ECO:0000256" key="1">
    <source>
        <dbReference type="SAM" id="MobiDB-lite"/>
    </source>
</evidence>
<dbReference type="EMBL" id="JAIVFQ010000171">
    <property type="protein sequence ID" value="MCC5604907.1"/>
    <property type="molecule type" value="Genomic_DNA"/>
</dbReference>
<name>A0ABS8IKX4_9NOSO</name>
<feature type="region of interest" description="Disordered" evidence="1">
    <location>
        <begin position="372"/>
        <end position="397"/>
    </location>
</feature>
<organism evidence="3 4">
    <name type="scientific">Nostoc favosum CHAB5714</name>
    <dbReference type="NCBI Taxonomy" id="2780399"/>
    <lineage>
        <taxon>Bacteria</taxon>
        <taxon>Bacillati</taxon>
        <taxon>Cyanobacteriota</taxon>
        <taxon>Cyanophyceae</taxon>
        <taxon>Nostocales</taxon>
        <taxon>Nostocaceae</taxon>
        <taxon>Nostoc</taxon>
        <taxon>Nostoc favosum</taxon>
    </lineage>
</organism>
<evidence type="ECO:0000259" key="2">
    <source>
        <dbReference type="Pfam" id="PF13699"/>
    </source>
</evidence>
<dbReference type="Pfam" id="PF13699">
    <property type="entry name" value="eCIS_core"/>
    <property type="match status" value="1"/>
</dbReference>
<feature type="region of interest" description="Disordered" evidence="1">
    <location>
        <begin position="237"/>
        <end position="260"/>
    </location>
</feature>
<feature type="compositionally biased region" description="Basic and acidic residues" evidence="1">
    <location>
        <begin position="387"/>
        <end position="396"/>
    </location>
</feature>
<feature type="domain" description="eCIS core" evidence="2">
    <location>
        <begin position="398"/>
        <end position="463"/>
    </location>
</feature>
<gene>
    <name evidence="3" type="ORF">LC586_38695</name>
</gene>
<evidence type="ECO:0000313" key="4">
    <source>
        <dbReference type="Proteomes" id="UP001199525"/>
    </source>
</evidence>
<proteinExistence type="predicted"/>
<feature type="region of interest" description="Disordered" evidence="1">
    <location>
        <begin position="1"/>
        <end position="21"/>
    </location>
</feature>
<protein>
    <submittedName>
        <fullName evidence="3">DUF4157 domain-containing protein</fullName>
    </submittedName>
</protein>
<dbReference type="InterPro" id="IPR025295">
    <property type="entry name" value="eCIS_core_dom"/>
</dbReference>